<dbReference type="Gene3D" id="3.40.50.300">
    <property type="entry name" value="P-loop containing nucleotide triphosphate hydrolases"/>
    <property type="match status" value="1"/>
</dbReference>
<dbReference type="HAMAP" id="MF_00109">
    <property type="entry name" value="Shikimate_kinase"/>
    <property type="match status" value="1"/>
</dbReference>
<dbReference type="EC" id="2.7.1.71" evidence="7"/>
<dbReference type="InterPro" id="IPR027417">
    <property type="entry name" value="P-loop_NTPase"/>
</dbReference>
<protein>
    <recommendedName>
        <fullName evidence="7">Shikimate kinase</fullName>
        <shortName evidence="7">SK</shortName>
        <ecNumber evidence="7">2.7.1.71</ecNumber>
    </recommendedName>
</protein>
<feature type="binding site" evidence="7">
    <location>
        <position position="139"/>
    </location>
    <ligand>
        <name>substrate</name>
    </ligand>
</feature>
<evidence type="ECO:0000313" key="8">
    <source>
        <dbReference type="EMBL" id="RRA93270.1"/>
    </source>
</evidence>
<name>A0A3P1AX65_9FLAO</name>
<feature type="binding site" evidence="7">
    <location>
        <position position="57"/>
    </location>
    <ligand>
        <name>substrate</name>
    </ligand>
</feature>
<comment type="subunit">
    <text evidence="7">Monomer.</text>
</comment>
<keyword evidence="6 7" id="KW-0057">Aromatic amino acid biosynthesis</keyword>
<keyword evidence="4 7" id="KW-0418">Kinase</keyword>
<proteinExistence type="inferred from homology"/>
<comment type="caution">
    <text evidence="8">The sequence shown here is derived from an EMBL/GenBank/DDBJ whole genome shotgun (WGS) entry which is preliminary data.</text>
</comment>
<dbReference type="GO" id="GO:0008652">
    <property type="term" value="P:amino acid biosynthetic process"/>
    <property type="evidence" value="ECO:0007669"/>
    <property type="project" value="UniProtKB-KW"/>
</dbReference>
<dbReference type="GO" id="GO:0009073">
    <property type="term" value="P:aromatic amino acid family biosynthetic process"/>
    <property type="evidence" value="ECO:0007669"/>
    <property type="project" value="UniProtKB-KW"/>
</dbReference>
<gene>
    <name evidence="7" type="primary">aroK</name>
    <name evidence="8" type="ORF">EG242_10695</name>
</gene>
<dbReference type="GO" id="GO:0009423">
    <property type="term" value="P:chorismate biosynthetic process"/>
    <property type="evidence" value="ECO:0007669"/>
    <property type="project" value="UniProtKB-UniRule"/>
</dbReference>
<dbReference type="InterPro" id="IPR031322">
    <property type="entry name" value="Shikimate/glucono_kinase"/>
</dbReference>
<comment type="pathway">
    <text evidence="7">Metabolic intermediate biosynthesis; chorismate biosynthesis; chorismate from D-erythrose 4-phosphate and phosphoenolpyruvate: step 5/7.</text>
</comment>
<dbReference type="GO" id="GO:0000287">
    <property type="term" value="F:magnesium ion binding"/>
    <property type="evidence" value="ECO:0007669"/>
    <property type="project" value="UniProtKB-UniRule"/>
</dbReference>
<evidence type="ECO:0000256" key="1">
    <source>
        <dbReference type="ARBA" id="ARBA00022605"/>
    </source>
</evidence>
<feature type="binding site" evidence="7">
    <location>
        <begin position="11"/>
        <end position="16"/>
    </location>
    <ligand>
        <name>ATP</name>
        <dbReference type="ChEBI" id="CHEBI:30616"/>
    </ligand>
</feature>
<dbReference type="GO" id="GO:0005829">
    <property type="term" value="C:cytosol"/>
    <property type="evidence" value="ECO:0007669"/>
    <property type="project" value="TreeGrafter"/>
</dbReference>
<dbReference type="AlphaFoldDB" id="A0A3P1AX65"/>
<organism evidence="8 9">
    <name type="scientific">Paenimyroides viscosum</name>
    <dbReference type="NCBI Taxonomy" id="2488729"/>
    <lineage>
        <taxon>Bacteria</taxon>
        <taxon>Pseudomonadati</taxon>
        <taxon>Bacteroidota</taxon>
        <taxon>Flavobacteriia</taxon>
        <taxon>Flavobacteriales</taxon>
        <taxon>Flavobacteriaceae</taxon>
        <taxon>Paenimyroides</taxon>
    </lineage>
</organism>
<keyword evidence="2 7" id="KW-0808">Transferase</keyword>
<keyword evidence="7" id="KW-0963">Cytoplasm</keyword>
<keyword evidence="7" id="KW-0479">Metal-binding</keyword>
<dbReference type="Proteomes" id="UP000268372">
    <property type="component" value="Unassembled WGS sequence"/>
</dbReference>
<evidence type="ECO:0000256" key="2">
    <source>
        <dbReference type="ARBA" id="ARBA00022679"/>
    </source>
</evidence>
<accession>A0A3P1AX65</accession>
<comment type="caution">
    <text evidence="7">Lacks conserved residue(s) required for the propagation of feature annotation.</text>
</comment>
<evidence type="ECO:0000256" key="5">
    <source>
        <dbReference type="ARBA" id="ARBA00022840"/>
    </source>
</evidence>
<keyword evidence="3 7" id="KW-0547">Nucleotide-binding</keyword>
<comment type="cofactor">
    <cofactor evidence="7">
        <name>Mg(2+)</name>
        <dbReference type="ChEBI" id="CHEBI:18420"/>
    </cofactor>
    <text evidence="7">Binds 1 Mg(2+) ion per subunit.</text>
</comment>
<dbReference type="EMBL" id="RQTJ01000024">
    <property type="protein sequence ID" value="RRA93270.1"/>
    <property type="molecule type" value="Genomic_DNA"/>
</dbReference>
<comment type="subcellular location">
    <subcellularLocation>
        <location evidence="7">Cytoplasm</location>
    </subcellularLocation>
</comment>
<comment type="similarity">
    <text evidence="7">Belongs to the shikimate kinase family.</text>
</comment>
<dbReference type="CDD" id="cd00464">
    <property type="entry name" value="SK"/>
    <property type="match status" value="1"/>
</dbReference>
<dbReference type="GO" id="GO:0005524">
    <property type="term" value="F:ATP binding"/>
    <property type="evidence" value="ECO:0007669"/>
    <property type="project" value="UniProtKB-UniRule"/>
</dbReference>
<feature type="binding site" evidence="7">
    <location>
        <position position="119"/>
    </location>
    <ligand>
        <name>ATP</name>
        <dbReference type="ChEBI" id="CHEBI:30616"/>
    </ligand>
</feature>
<feature type="binding site" evidence="7">
    <location>
        <position position="80"/>
    </location>
    <ligand>
        <name>substrate</name>
    </ligand>
</feature>
<dbReference type="PRINTS" id="PR01100">
    <property type="entry name" value="SHIKIMTKNASE"/>
</dbReference>
<keyword evidence="9" id="KW-1185">Reference proteome</keyword>
<evidence type="ECO:0000256" key="4">
    <source>
        <dbReference type="ARBA" id="ARBA00022777"/>
    </source>
</evidence>
<dbReference type="OrthoDB" id="9800332at2"/>
<keyword evidence="1 7" id="KW-0028">Amino-acid biosynthesis</keyword>
<comment type="catalytic activity">
    <reaction evidence="7">
        <text>shikimate + ATP = 3-phosphoshikimate + ADP + H(+)</text>
        <dbReference type="Rhea" id="RHEA:13121"/>
        <dbReference type="ChEBI" id="CHEBI:15378"/>
        <dbReference type="ChEBI" id="CHEBI:30616"/>
        <dbReference type="ChEBI" id="CHEBI:36208"/>
        <dbReference type="ChEBI" id="CHEBI:145989"/>
        <dbReference type="ChEBI" id="CHEBI:456216"/>
        <dbReference type="EC" id="2.7.1.71"/>
    </reaction>
</comment>
<evidence type="ECO:0000256" key="6">
    <source>
        <dbReference type="ARBA" id="ARBA00023141"/>
    </source>
</evidence>
<dbReference type="SUPFAM" id="SSF52540">
    <property type="entry name" value="P-loop containing nucleoside triphosphate hydrolases"/>
    <property type="match status" value="1"/>
</dbReference>
<keyword evidence="5 7" id="KW-0067">ATP-binding</keyword>
<dbReference type="Pfam" id="PF01202">
    <property type="entry name" value="SKI"/>
    <property type="match status" value="1"/>
</dbReference>
<dbReference type="GO" id="GO:0004765">
    <property type="term" value="F:shikimate kinase activity"/>
    <property type="evidence" value="ECO:0007669"/>
    <property type="project" value="UniProtKB-UniRule"/>
</dbReference>
<dbReference type="PANTHER" id="PTHR21087">
    <property type="entry name" value="SHIKIMATE KINASE"/>
    <property type="match status" value="1"/>
</dbReference>
<evidence type="ECO:0000256" key="7">
    <source>
        <dbReference type="HAMAP-Rule" id="MF_00109"/>
    </source>
</evidence>
<evidence type="ECO:0000313" key="9">
    <source>
        <dbReference type="Proteomes" id="UP000268372"/>
    </source>
</evidence>
<evidence type="ECO:0000256" key="3">
    <source>
        <dbReference type="ARBA" id="ARBA00022741"/>
    </source>
</evidence>
<dbReference type="UniPathway" id="UPA00053">
    <property type="reaction ID" value="UER00088"/>
</dbReference>
<sequence>MKKIILVGYMGSGKTTIGLKLHQKLNIEFIDLDQFIEEKEGLKVADIFKLKGEVYFRKQENIWFNSLINENKPLIISLGGGTPCYANNHLLLQNNNVESFYLKASVATLTSRLMHETNRPLLKNVTDFPTFIAQHLFERAFYYNFCKYKIDVNNKDLDTICNEILVKTQ</sequence>
<dbReference type="InterPro" id="IPR000623">
    <property type="entry name" value="Shikimate_kinase/TSH1"/>
</dbReference>
<feature type="binding site" evidence="7">
    <location>
        <position position="15"/>
    </location>
    <ligand>
        <name>Mg(2+)</name>
        <dbReference type="ChEBI" id="CHEBI:18420"/>
    </ligand>
</feature>
<comment type="function">
    <text evidence="7">Catalyzes the specific phosphorylation of the 3-hydroxyl group of shikimic acid using ATP as a cosubstrate.</text>
</comment>
<dbReference type="RefSeq" id="WP_124899873.1">
    <property type="nucleotide sequence ID" value="NZ_RQTJ01000024.1"/>
</dbReference>
<feature type="binding site" evidence="7">
    <location>
        <position position="33"/>
    </location>
    <ligand>
        <name>substrate</name>
    </ligand>
</feature>
<keyword evidence="7" id="KW-0460">Magnesium</keyword>
<reference evidence="8 9" key="1">
    <citation type="submission" date="2018-11" db="EMBL/GenBank/DDBJ databases">
        <title>Flavobacterium sp. nov., YIM 102796 draft genome.</title>
        <authorList>
            <person name="Li G."/>
            <person name="Jiang Y."/>
        </authorList>
    </citation>
    <scope>NUCLEOTIDE SEQUENCE [LARGE SCALE GENOMIC DNA]</scope>
    <source>
        <strain evidence="8 9">YIM 102796</strain>
    </source>
</reference>
<dbReference type="PANTHER" id="PTHR21087:SF16">
    <property type="entry name" value="SHIKIMATE KINASE 1, CHLOROPLASTIC"/>
    <property type="match status" value="1"/>
</dbReference>